<evidence type="ECO:0000256" key="6">
    <source>
        <dbReference type="ARBA" id="ARBA00022801"/>
    </source>
</evidence>
<dbReference type="PANTHER" id="PTHR12411">
    <property type="entry name" value="CYSTEINE PROTEASE FAMILY C1-RELATED"/>
    <property type="match status" value="1"/>
</dbReference>
<dbReference type="EC" id="3.4.18.1" evidence="3"/>
<dbReference type="SUPFAM" id="SSF54001">
    <property type="entry name" value="Cysteine proteinases"/>
    <property type="match status" value="1"/>
</dbReference>
<dbReference type="Proteomes" id="UP000006671">
    <property type="component" value="Unassembled WGS sequence"/>
</dbReference>
<feature type="non-terminal residue" evidence="12">
    <location>
        <position position="233"/>
    </location>
</feature>
<dbReference type="InParanoid" id="D2VD97"/>
<evidence type="ECO:0000256" key="4">
    <source>
        <dbReference type="ARBA" id="ARBA00022670"/>
    </source>
</evidence>
<dbReference type="InterPro" id="IPR025661">
    <property type="entry name" value="Pept_asp_AS"/>
</dbReference>
<name>D2VD97_NAEGR</name>
<dbReference type="InterPro" id="IPR013128">
    <property type="entry name" value="Peptidase_C1A"/>
</dbReference>
<keyword evidence="9" id="KW-1015">Disulfide bond</keyword>
<evidence type="ECO:0000313" key="12">
    <source>
        <dbReference type="EMBL" id="EFC45195.1"/>
    </source>
</evidence>
<evidence type="ECO:0000256" key="2">
    <source>
        <dbReference type="ARBA" id="ARBA00008455"/>
    </source>
</evidence>
<evidence type="ECO:0000256" key="9">
    <source>
        <dbReference type="ARBA" id="ARBA00023157"/>
    </source>
</evidence>
<protein>
    <recommendedName>
        <fullName evidence="3">cathepsin X</fullName>
        <ecNumber evidence="3">3.4.18.1</ecNumber>
    </recommendedName>
</protein>
<keyword evidence="8" id="KW-0865">Zymogen</keyword>
<dbReference type="GO" id="GO:0016807">
    <property type="term" value="F:cysteine-type carboxypeptidase activity"/>
    <property type="evidence" value="ECO:0007669"/>
    <property type="project" value="UniProtKB-EC"/>
</dbReference>
<dbReference type="KEGG" id="ngr:NAEGRDRAFT_3364"/>
<keyword evidence="13" id="KW-1185">Reference proteome</keyword>
<evidence type="ECO:0000313" key="13">
    <source>
        <dbReference type="Proteomes" id="UP000006671"/>
    </source>
</evidence>
<comment type="similarity">
    <text evidence="2">Belongs to the peptidase C1 family.</text>
</comment>
<evidence type="ECO:0000256" key="1">
    <source>
        <dbReference type="ARBA" id="ARBA00001594"/>
    </source>
</evidence>
<feature type="domain" description="Peptidase C1A papain C-terminal" evidence="11">
    <location>
        <begin position="2"/>
        <end position="233"/>
    </location>
</feature>
<dbReference type="InterPro" id="IPR000668">
    <property type="entry name" value="Peptidase_C1A_C"/>
</dbReference>
<evidence type="ECO:0000256" key="8">
    <source>
        <dbReference type="ARBA" id="ARBA00023145"/>
    </source>
</evidence>
<evidence type="ECO:0000256" key="7">
    <source>
        <dbReference type="ARBA" id="ARBA00022807"/>
    </source>
</evidence>
<keyword evidence="5" id="KW-0732">Signal</keyword>
<gene>
    <name evidence="12" type="ORF">NAEGRDRAFT_3364</name>
</gene>
<dbReference type="PRINTS" id="PR00705">
    <property type="entry name" value="PAPAIN"/>
</dbReference>
<evidence type="ECO:0000259" key="11">
    <source>
        <dbReference type="SMART" id="SM00645"/>
    </source>
</evidence>
<keyword evidence="10" id="KW-0325">Glycoprotein</keyword>
<sequence length="233" mass="26518">EFPSSFDWRNVSNKNFLSVVRNQHIPQYCGSCWAHAATSSLADRINIASSWPNSLLLSVQHVIDCAKVGSCHGGSHLGVYHYALHHGIPDESCNNYKAIDEKCSEFEECGFCNSTGCFPIRNYKRYRALHYGKIRGEFRMMREIFNRGPISCGIDATKSLAHYNGGIFEEFREFIKLNHVISIVGWGIEKDTKFWVVRNSWGSEFGLDGFFKIKRGVDLHYNLGIETECAYVV</sequence>
<dbReference type="OrthoDB" id="190265at2759"/>
<accession>D2VD97</accession>
<dbReference type="AlphaFoldDB" id="D2VD97"/>
<dbReference type="InterPro" id="IPR038765">
    <property type="entry name" value="Papain-like_cys_pep_sf"/>
</dbReference>
<dbReference type="Pfam" id="PF00112">
    <property type="entry name" value="Peptidase_C1"/>
    <property type="match status" value="1"/>
</dbReference>
<dbReference type="OMA" id="PHEYIFI"/>
<dbReference type="eggNOG" id="KOG1543">
    <property type="taxonomic scope" value="Eukaryota"/>
</dbReference>
<dbReference type="FunFam" id="3.90.70.10:FF:000060">
    <property type="entry name" value="Cathepsin Z"/>
    <property type="match status" value="1"/>
</dbReference>
<dbReference type="SMART" id="SM00645">
    <property type="entry name" value="Pept_C1"/>
    <property type="match status" value="1"/>
</dbReference>
<evidence type="ECO:0000256" key="5">
    <source>
        <dbReference type="ARBA" id="ARBA00022729"/>
    </source>
</evidence>
<reference evidence="12 13" key="1">
    <citation type="journal article" date="2010" name="Cell">
        <title>The genome of Naegleria gruberi illuminates early eukaryotic versatility.</title>
        <authorList>
            <person name="Fritz-Laylin L.K."/>
            <person name="Prochnik S.E."/>
            <person name="Ginger M.L."/>
            <person name="Dacks J.B."/>
            <person name="Carpenter M.L."/>
            <person name="Field M.C."/>
            <person name="Kuo A."/>
            <person name="Paredez A."/>
            <person name="Chapman J."/>
            <person name="Pham J."/>
            <person name="Shu S."/>
            <person name="Neupane R."/>
            <person name="Cipriano M."/>
            <person name="Mancuso J."/>
            <person name="Tu H."/>
            <person name="Salamov A."/>
            <person name="Lindquist E."/>
            <person name="Shapiro H."/>
            <person name="Lucas S."/>
            <person name="Grigoriev I.V."/>
            <person name="Cande W.Z."/>
            <person name="Fulton C."/>
            <person name="Rokhsar D.S."/>
            <person name="Dawson S.C."/>
        </authorList>
    </citation>
    <scope>NUCLEOTIDE SEQUENCE [LARGE SCALE GENOMIC DNA]</scope>
    <source>
        <strain evidence="12 13">NEG-M</strain>
    </source>
</reference>
<dbReference type="GO" id="GO:0006508">
    <property type="term" value="P:proteolysis"/>
    <property type="evidence" value="ECO:0007669"/>
    <property type="project" value="UniProtKB-KW"/>
</dbReference>
<dbReference type="EMBL" id="GG738864">
    <property type="protein sequence ID" value="EFC45195.1"/>
    <property type="molecule type" value="Genomic_DNA"/>
</dbReference>
<keyword evidence="7" id="KW-0788">Thiol protease</keyword>
<comment type="catalytic activity">
    <reaction evidence="1">
        <text>Release of C-terminal amino acid residues with broad specificity, but lacks action on C-terminal proline. Shows weak endopeptidase activity.</text>
        <dbReference type="EC" id="3.4.18.1"/>
    </reaction>
</comment>
<dbReference type="RefSeq" id="XP_002677939.1">
    <property type="nucleotide sequence ID" value="XM_002677893.1"/>
</dbReference>
<keyword evidence="4" id="KW-0645">Protease</keyword>
<proteinExistence type="inferred from homology"/>
<dbReference type="GeneID" id="8850328"/>
<evidence type="ECO:0000256" key="10">
    <source>
        <dbReference type="ARBA" id="ARBA00023180"/>
    </source>
</evidence>
<dbReference type="Gene3D" id="3.90.70.10">
    <property type="entry name" value="Cysteine proteinases"/>
    <property type="match status" value="1"/>
</dbReference>
<keyword evidence="6" id="KW-0378">Hydrolase</keyword>
<evidence type="ECO:0000256" key="3">
    <source>
        <dbReference type="ARBA" id="ARBA00012516"/>
    </source>
</evidence>
<dbReference type="VEuPathDB" id="AmoebaDB:NAEGRDRAFT_3364"/>
<dbReference type="PROSITE" id="PS00640">
    <property type="entry name" value="THIOL_PROTEASE_ASN"/>
    <property type="match status" value="1"/>
</dbReference>
<organism evidence="13">
    <name type="scientific">Naegleria gruberi</name>
    <name type="common">Amoeba</name>
    <dbReference type="NCBI Taxonomy" id="5762"/>
    <lineage>
        <taxon>Eukaryota</taxon>
        <taxon>Discoba</taxon>
        <taxon>Heterolobosea</taxon>
        <taxon>Tetramitia</taxon>
        <taxon>Eutetramitia</taxon>
        <taxon>Vahlkampfiidae</taxon>
        <taxon>Naegleria</taxon>
    </lineage>
</organism>
<feature type="non-terminal residue" evidence="12">
    <location>
        <position position="1"/>
    </location>
</feature>